<feature type="region of interest" description="Disordered" evidence="1">
    <location>
        <begin position="109"/>
        <end position="138"/>
    </location>
</feature>
<comment type="caution">
    <text evidence="2">The sequence shown here is derived from an EMBL/GenBank/DDBJ whole genome shotgun (WGS) entry which is preliminary data.</text>
</comment>
<organism evidence="2 3">
    <name type="scientific">Tigriopus californicus</name>
    <name type="common">Marine copepod</name>
    <dbReference type="NCBI Taxonomy" id="6832"/>
    <lineage>
        <taxon>Eukaryota</taxon>
        <taxon>Metazoa</taxon>
        <taxon>Ecdysozoa</taxon>
        <taxon>Arthropoda</taxon>
        <taxon>Crustacea</taxon>
        <taxon>Multicrustacea</taxon>
        <taxon>Hexanauplia</taxon>
        <taxon>Copepoda</taxon>
        <taxon>Harpacticoida</taxon>
        <taxon>Harpacticidae</taxon>
        <taxon>Tigriopus</taxon>
    </lineage>
</organism>
<name>A0A553PT33_TIGCA</name>
<dbReference type="EMBL" id="VCGU01000001">
    <property type="protein sequence ID" value="TRY80840.1"/>
    <property type="molecule type" value="Genomic_DNA"/>
</dbReference>
<evidence type="ECO:0000313" key="3">
    <source>
        <dbReference type="Proteomes" id="UP000318571"/>
    </source>
</evidence>
<feature type="compositionally biased region" description="Polar residues" evidence="1">
    <location>
        <begin position="116"/>
        <end position="138"/>
    </location>
</feature>
<evidence type="ECO:0000256" key="1">
    <source>
        <dbReference type="SAM" id="MobiDB-lite"/>
    </source>
</evidence>
<feature type="non-terminal residue" evidence="2">
    <location>
        <position position="1"/>
    </location>
</feature>
<keyword evidence="3" id="KW-1185">Reference proteome</keyword>
<protein>
    <submittedName>
        <fullName evidence="2">Uncharacterized protein</fullName>
    </submittedName>
</protein>
<feature type="non-terminal residue" evidence="2">
    <location>
        <position position="138"/>
    </location>
</feature>
<reference evidence="2 3" key="1">
    <citation type="journal article" date="2018" name="Nat. Ecol. Evol.">
        <title>Genomic signatures of mitonuclear coevolution across populations of Tigriopus californicus.</title>
        <authorList>
            <person name="Barreto F.S."/>
            <person name="Watson E.T."/>
            <person name="Lima T.G."/>
            <person name="Willett C.S."/>
            <person name="Edmands S."/>
            <person name="Li W."/>
            <person name="Burton R.S."/>
        </authorList>
    </citation>
    <scope>NUCLEOTIDE SEQUENCE [LARGE SCALE GENOMIC DNA]</scope>
    <source>
        <strain evidence="2 3">San Diego</strain>
    </source>
</reference>
<sequence length="138" mass="15175">KQHLIADALSRAPLFDPSSNASNGEDEPFVNNVQVCQITGELDQNLDFISRAAIEDPFYEEVIQTFHFVQCSGGGSFGRLEDDPRCPTSIPSGCNKDQSCCPCKILTRNEQRDRPPNSTMSVVPRNSPQSTNGKDSKI</sequence>
<gene>
    <name evidence="2" type="ORF">TCAL_04856</name>
</gene>
<dbReference type="Proteomes" id="UP000318571">
    <property type="component" value="Chromosome 12"/>
</dbReference>
<dbReference type="AlphaFoldDB" id="A0A553PT33"/>
<accession>A0A553PT33</accession>
<proteinExistence type="predicted"/>
<evidence type="ECO:0000313" key="2">
    <source>
        <dbReference type="EMBL" id="TRY80840.1"/>
    </source>
</evidence>